<evidence type="ECO:0000313" key="2">
    <source>
        <dbReference type="EMBL" id="KAK0656334.1"/>
    </source>
</evidence>
<dbReference type="EMBL" id="JAULSV010000001">
    <property type="protein sequence ID" value="KAK0656334.1"/>
    <property type="molecule type" value="Genomic_DNA"/>
</dbReference>
<gene>
    <name evidence="2" type="ORF">B0T16DRAFT_451920</name>
</gene>
<proteinExistence type="predicted"/>
<accession>A0AA39YPL7</accession>
<evidence type="ECO:0000313" key="3">
    <source>
        <dbReference type="Proteomes" id="UP001174936"/>
    </source>
</evidence>
<dbReference type="AlphaFoldDB" id="A0AA39YPL7"/>
<sequence length="502" mass="59783">MRALRGVVSLAWAIAVLDCCPGTLAQAQQDNGIWGRLRRAVGRGGDDVAEPPYSLYGGPVAEAKYYSYPYGYPPYPPPEPPTSTIPTHFEHYAQFVLSNQYILPRIVFAAVVDIRGFDCRAKWKQHGCWQLHCAAVTVFGRLICAFLYIWKQFGHIWNKHNIYAIGRVDDRSIHLHKLVYFFRQSHRHGRHRDSHFRAVLKHGNTRTPVFGRTHILELYNLGNRSIGYTQHGHFHSFDFHIGLSFVCSIPNYEREHVGYGYRGIVARDWSFTYWTSLFWCNFHKLIKYFIPDKPSQLTSSYNFRPNRAKQRVADIGFHSNTAFARLPNYVFFQQRHINLWSHGYISQCNLPIGHRSGDPDHGSFIYPYYIPTKKLDDQCLIPIEFWDKPEWCRADRGEHFFCPVPNYQRNQHSQFYWVWSIKFWKHWCHSDRIHRSCPLPDPQFHTRSRTNRHRKYTYFHNSRFWRFDKSTSLRDFRSLPDPKLYRFDFDRHRKHWVHNTFC</sequence>
<organism evidence="2 3">
    <name type="scientific">Cercophora newfieldiana</name>
    <dbReference type="NCBI Taxonomy" id="92897"/>
    <lineage>
        <taxon>Eukaryota</taxon>
        <taxon>Fungi</taxon>
        <taxon>Dikarya</taxon>
        <taxon>Ascomycota</taxon>
        <taxon>Pezizomycotina</taxon>
        <taxon>Sordariomycetes</taxon>
        <taxon>Sordariomycetidae</taxon>
        <taxon>Sordariales</taxon>
        <taxon>Lasiosphaeriaceae</taxon>
        <taxon>Cercophora</taxon>
    </lineage>
</organism>
<dbReference type="Proteomes" id="UP001174936">
    <property type="component" value="Unassembled WGS sequence"/>
</dbReference>
<protein>
    <submittedName>
        <fullName evidence="2">Uncharacterized protein</fullName>
    </submittedName>
</protein>
<evidence type="ECO:0000256" key="1">
    <source>
        <dbReference type="SAM" id="SignalP"/>
    </source>
</evidence>
<feature type="chain" id="PRO_5041298917" evidence="1">
    <location>
        <begin position="26"/>
        <end position="502"/>
    </location>
</feature>
<name>A0AA39YPL7_9PEZI</name>
<keyword evidence="3" id="KW-1185">Reference proteome</keyword>
<keyword evidence="1" id="KW-0732">Signal</keyword>
<comment type="caution">
    <text evidence="2">The sequence shown here is derived from an EMBL/GenBank/DDBJ whole genome shotgun (WGS) entry which is preliminary data.</text>
</comment>
<reference evidence="2" key="1">
    <citation type="submission" date="2023-06" db="EMBL/GenBank/DDBJ databases">
        <title>Genome-scale phylogeny and comparative genomics of the fungal order Sordariales.</title>
        <authorList>
            <consortium name="Lawrence Berkeley National Laboratory"/>
            <person name="Hensen N."/>
            <person name="Bonometti L."/>
            <person name="Westerberg I."/>
            <person name="Brannstrom I.O."/>
            <person name="Guillou S."/>
            <person name="Cros-Aarteil S."/>
            <person name="Calhoun S."/>
            <person name="Haridas S."/>
            <person name="Kuo A."/>
            <person name="Mondo S."/>
            <person name="Pangilinan J."/>
            <person name="Riley R."/>
            <person name="Labutti K."/>
            <person name="Andreopoulos B."/>
            <person name="Lipzen A."/>
            <person name="Chen C."/>
            <person name="Yanf M."/>
            <person name="Daum C."/>
            <person name="Ng V."/>
            <person name="Clum A."/>
            <person name="Steindorff A."/>
            <person name="Ohm R."/>
            <person name="Martin F."/>
            <person name="Silar P."/>
            <person name="Natvig D."/>
            <person name="Lalanne C."/>
            <person name="Gautier V."/>
            <person name="Ament-Velasquez S.L."/>
            <person name="Kruys A."/>
            <person name="Hutchinson M.I."/>
            <person name="Powell A.J."/>
            <person name="Barry K."/>
            <person name="Miller A.N."/>
            <person name="Grigoriev I.V."/>
            <person name="Debuchy R."/>
            <person name="Gladieux P."/>
            <person name="Thoren M.H."/>
            <person name="Johannesson H."/>
        </authorList>
    </citation>
    <scope>NUCLEOTIDE SEQUENCE</scope>
    <source>
        <strain evidence="2">SMH2532-1</strain>
    </source>
</reference>
<feature type="signal peptide" evidence="1">
    <location>
        <begin position="1"/>
        <end position="25"/>
    </location>
</feature>